<gene>
    <name evidence="9" type="ORF">UFOPK3472_02814</name>
</gene>
<comment type="cofactor">
    <cofactor evidence="1">
        <name>Zn(2+)</name>
        <dbReference type="ChEBI" id="CHEBI:29105"/>
    </cofactor>
</comment>
<reference evidence="9" key="1">
    <citation type="submission" date="2020-05" db="EMBL/GenBank/DDBJ databases">
        <authorList>
            <person name="Chiriac C."/>
            <person name="Salcher M."/>
            <person name="Ghai R."/>
            <person name="Kavagutti S V."/>
        </authorList>
    </citation>
    <scope>NUCLEOTIDE SEQUENCE</scope>
</reference>
<feature type="transmembrane region" description="Helical" evidence="7">
    <location>
        <begin position="34"/>
        <end position="60"/>
    </location>
</feature>
<sequence length="293" mass="31094">MTLLLIVAVLPWALSLLLGFGADRIDRRLNPSTAVLLLPILSVVTAFSVLASLTALAAVFLATSRAVWVTLGIVICAWMIWRSVEVARHVRRVVASTSIASDFGDDARTTGGIVVVDSDVPDAFAVPSGGGAVVITTGLAEALSNNELRAVIEHERAHLRHRHSVWIQMCEIAARVDPVLEPLTAKVRHAAERQADESAAALGRRDALSAIARTALLRNQLDRGTRTLASTGGDVVRRVQALGEPPQHRPDRGILAAGVVLVLASTVISVALFDVVQDVVAPETGEAATSIFR</sequence>
<proteinExistence type="predicted"/>
<dbReference type="CDD" id="cd07326">
    <property type="entry name" value="M56_BlaR1_MecR1_like"/>
    <property type="match status" value="1"/>
</dbReference>
<dbReference type="GO" id="GO:0004222">
    <property type="term" value="F:metalloendopeptidase activity"/>
    <property type="evidence" value="ECO:0007669"/>
    <property type="project" value="InterPro"/>
</dbReference>
<dbReference type="PANTHER" id="PTHR34978">
    <property type="entry name" value="POSSIBLE SENSOR-TRANSDUCER PROTEIN BLAR"/>
    <property type="match status" value="1"/>
</dbReference>
<feature type="transmembrane region" description="Helical" evidence="7">
    <location>
        <begin position="6"/>
        <end position="22"/>
    </location>
</feature>
<keyword evidence="6" id="KW-0482">Metalloprotease</keyword>
<name>A0A6J7GKF5_9ZZZZ</name>
<evidence type="ECO:0000256" key="4">
    <source>
        <dbReference type="ARBA" id="ARBA00022801"/>
    </source>
</evidence>
<evidence type="ECO:0000256" key="3">
    <source>
        <dbReference type="ARBA" id="ARBA00022723"/>
    </source>
</evidence>
<dbReference type="GO" id="GO:0046872">
    <property type="term" value="F:metal ion binding"/>
    <property type="evidence" value="ECO:0007669"/>
    <property type="project" value="UniProtKB-KW"/>
</dbReference>
<evidence type="ECO:0000256" key="5">
    <source>
        <dbReference type="ARBA" id="ARBA00022833"/>
    </source>
</evidence>
<dbReference type="GO" id="GO:0006508">
    <property type="term" value="P:proteolysis"/>
    <property type="evidence" value="ECO:0007669"/>
    <property type="project" value="UniProtKB-KW"/>
</dbReference>
<evidence type="ECO:0000256" key="6">
    <source>
        <dbReference type="ARBA" id="ARBA00023049"/>
    </source>
</evidence>
<evidence type="ECO:0000256" key="1">
    <source>
        <dbReference type="ARBA" id="ARBA00001947"/>
    </source>
</evidence>
<keyword evidence="7" id="KW-1133">Transmembrane helix</keyword>
<keyword evidence="4" id="KW-0378">Hydrolase</keyword>
<keyword evidence="2" id="KW-0645">Protease</keyword>
<evidence type="ECO:0000256" key="7">
    <source>
        <dbReference type="SAM" id="Phobius"/>
    </source>
</evidence>
<keyword evidence="7" id="KW-0472">Membrane</keyword>
<evidence type="ECO:0000313" key="9">
    <source>
        <dbReference type="EMBL" id="CAB4907496.1"/>
    </source>
</evidence>
<evidence type="ECO:0000256" key="2">
    <source>
        <dbReference type="ARBA" id="ARBA00022670"/>
    </source>
</evidence>
<dbReference type="InterPro" id="IPR001915">
    <property type="entry name" value="Peptidase_M48"/>
</dbReference>
<dbReference type="EMBL" id="CAFBLX010000233">
    <property type="protein sequence ID" value="CAB4907496.1"/>
    <property type="molecule type" value="Genomic_DNA"/>
</dbReference>
<dbReference type="InterPro" id="IPR052173">
    <property type="entry name" value="Beta-lactam_resp_regulator"/>
</dbReference>
<dbReference type="PANTHER" id="PTHR34978:SF3">
    <property type="entry name" value="SLR0241 PROTEIN"/>
    <property type="match status" value="1"/>
</dbReference>
<organism evidence="9">
    <name type="scientific">freshwater metagenome</name>
    <dbReference type="NCBI Taxonomy" id="449393"/>
    <lineage>
        <taxon>unclassified sequences</taxon>
        <taxon>metagenomes</taxon>
        <taxon>ecological metagenomes</taxon>
    </lineage>
</organism>
<feature type="transmembrane region" description="Helical" evidence="7">
    <location>
        <begin position="254"/>
        <end position="273"/>
    </location>
</feature>
<accession>A0A6J7GKF5</accession>
<protein>
    <submittedName>
        <fullName evidence="9">Unannotated protein</fullName>
    </submittedName>
</protein>
<dbReference type="Gene3D" id="3.30.2010.10">
    <property type="entry name" value="Metalloproteases ('zincins'), catalytic domain"/>
    <property type="match status" value="1"/>
</dbReference>
<feature type="domain" description="Peptidase M48" evidence="8">
    <location>
        <begin position="89"/>
        <end position="166"/>
    </location>
</feature>
<dbReference type="AlphaFoldDB" id="A0A6J7GKF5"/>
<feature type="transmembrane region" description="Helical" evidence="7">
    <location>
        <begin position="66"/>
        <end position="84"/>
    </location>
</feature>
<dbReference type="Pfam" id="PF01435">
    <property type="entry name" value="Peptidase_M48"/>
    <property type="match status" value="1"/>
</dbReference>
<evidence type="ECO:0000259" key="8">
    <source>
        <dbReference type="Pfam" id="PF01435"/>
    </source>
</evidence>
<keyword evidence="3" id="KW-0479">Metal-binding</keyword>
<keyword evidence="5" id="KW-0862">Zinc</keyword>
<keyword evidence="7" id="KW-0812">Transmembrane</keyword>